<reference evidence="2" key="2">
    <citation type="submission" date="2025-08" db="UniProtKB">
        <authorList>
            <consortium name="Ensembl"/>
        </authorList>
    </citation>
    <scope>IDENTIFICATION</scope>
</reference>
<dbReference type="AlphaFoldDB" id="A0A8C9QW84"/>
<feature type="region of interest" description="Disordered" evidence="1">
    <location>
        <begin position="61"/>
        <end position="81"/>
    </location>
</feature>
<keyword evidence="3" id="KW-1185">Reference proteome</keyword>
<dbReference type="Proteomes" id="UP000694397">
    <property type="component" value="Chromosome 1"/>
</dbReference>
<reference evidence="2" key="3">
    <citation type="submission" date="2025-09" db="UniProtKB">
        <authorList>
            <consortium name="Ensembl"/>
        </authorList>
    </citation>
    <scope>IDENTIFICATION</scope>
</reference>
<dbReference type="OrthoDB" id="8954273at2759"/>
<evidence type="ECO:0000313" key="2">
    <source>
        <dbReference type="Ensembl" id="ENSSFOP00015001757.2"/>
    </source>
</evidence>
<evidence type="ECO:0000313" key="3">
    <source>
        <dbReference type="Proteomes" id="UP000694397"/>
    </source>
</evidence>
<dbReference type="GeneTree" id="ENSGT00980000199126"/>
<evidence type="ECO:0000256" key="1">
    <source>
        <dbReference type="SAM" id="MobiDB-lite"/>
    </source>
</evidence>
<organism evidence="2 3">
    <name type="scientific">Scleropages formosus</name>
    <name type="common">Asian bonytongue</name>
    <name type="synonym">Osteoglossum formosum</name>
    <dbReference type="NCBI Taxonomy" id="113540"/>
    <lineage>
        <taxon>Eukaryota</taxon>
        <taxon>Metazoa</taxon>
        <taxon>Chordata</taxon>
        <taxon>Craniata</taxon>
        <taxon>Vertebrata</taxon>
        <taxon>Euteleostomi</taxon>
        <taxon>Actinopterygii</taxon>
        <taxon>Neopterygii</taxon>
        <taxon>Teleostei</taxon>
        <taxon>Osteoglossocephala</taxon>
        <taxon>Osteoglossomorpha</taxon>
        <taxon>Osteoglossiformes</taxon>
        <taxon>Osteoglossidae</taxon>
        <taxon>Scleropages</taxon>
    </lineage>
</organism>
<sequence length="104" mass="11447">VHGHQQGWGGHHDQLQGPEAHLRDGEEVVKADVLAAWLPGVAHKVLLLILPHVLCGRHKHQYAEGEDDGEPNPSYDRGVLVHPSQDVPQEVPVHCYSHSSQALQ</sequence>
<protein>
    <submittedName>
        <fullName evidence="2">Uncharacterized protein</fullName>
    </submittedName>
</protein>
<proteinExistence type="predicted"/>
<name>A0A8C9QW84_SCLFO</name>
<feature type="compositionally biased region" description="Basic and acidic residues" evidence="1">
    <location>
        <begin position="10"/>
        <end position="23"/>
    </location>
</feature>
<reference evidence="2 3" key="1">
    <citation type="submission" date="2019-04" db="EMBL/GenBank/DDBJ databases">
        <authorList>
            <consortium name="Wellcome Sanger Institute Data Sharing"/>
        </authorList>
    </citation>
    <scope>NUCLEOTIDE SEQUENCE [LARGE SCALE GENOMIC DNA]</scope>
</reference>
<dbReference type="Ensembl" id="ENSSFOT00015001796.2">
    <property type="protein sequence ID" value="ENSSFOP00015001757.2"/>
    <property type="gene ID" value="ENSSFOG00015001200.2"/>
</dbReference>
<accession>A0A8C9QW84</accession>
<feature type="region of interest" description="Disordered" evidence="1">
    <location>
        <begin position="1"/>
        <end position="23"/>
    </location>
</feature>